<evidence type="ECO:0000313" key="11">
    <source>
        <dbReference type="Proteomes" id="UP001166674"/>
    </source>
</evidence>
<dbReference type="GO" id="GO:0005634">
    <property type="term" value="C:nucleus"/>
    <property type="evidence" value="ECO:0007669"/>
    <property type="project" value="TreeGrafter"/>
</dbReference>
<comment type="subcellular location">
    <subcellularLocation>
        <location evidence="1">Cytoplasm</location>
    </subcellularLocation>
</comment>
<keyword evidence="2" id="KW-0963">Cytoplasm</keyword>
<feature type="region of interest" description="Disordered" evidence="8">
    <location>
        <begin position="222"/>
        <end position="269"/>
    </location>
</feature>
<feature type="compositionally biased region" description="Polar residues" evidence="8">
    <location>
        <begin position="723"/>
        <end position="741"/>
    </location>
</feature>
<feature type="region of interest" description="Disordered" evidence="8">
    <location>
        <begin position="821"/>
        <end position="892"/>
    </location>
</feature>
<accession>A0AA41SVC0</accession>
<comment type="caution">
    <text evidence="10">The sequence shown here is derived from an EMBL/GenBank/DDBJ whole genome shotgun (WGS) entry which is preliminary data.</text>
</comment>
<keyword evidence="3" id="KW-0597">Phosphoprotein</keyword>
<evidence type="ECO:0000256" key="3">
    <source>
        <dbReference type="ARBA" id="ARBA00022553"/>
    </source>
</evidence>
<dbReference type="AlphaFoldDB" id="A0AA41SVC0"/>
<gene>
    <name evidence="10" type="ORF">SUZIE_119335</name>
</gene>
<feature type="coiled-coil region" evidence="7">
    <location>
        <begin position="1103"/>
        <end position="1144"/>
    </location>
</feature>
<evidence type="ECO:0000256" key="2">
    <source>
        <dbReference type="ARBA" id="ARBA00022490"/>
    </source>
</evidence>
<evidence type="ECO:0000256" key="6">
    <source>
        <dbReference type="ARBA" id="ARBA00023306"/>
    </source>
</evidence>
<dbReference type="GO" id="GO:0005737">
    <property type="term" value="C:cytoplasm"/>
    <property type="evidence" value="ECO:0007669"/>
    <property type="project" value="UniProtKB-SubCell"/>
</dbReference>
<feature type="region of interest" description="Disordered" evidence="8">
    <location>
        <begin position="427"/>
        <end position="467"/>
    </location>
</feature>
<evidence type="ECO:0000256" key="7">
    <source>
        <dbReference type="SAM" id="Coils"/>
    </source>
</evidence>
<organism evidence="10 11">
    <name type="scientific">Sciurus carolinensis</name>
    <name type="common">Eastern gray squirrel</name>
    <dbReference type="NCBI Taxonomy" id="30640"/>
    <lineage>
        <taxon>Eukaryota</taxon>
        <taxon>Metazoa</taxon>
        <taxon>Chordata</taxon>
        <taxon>Craniata</taxon>
        <taxon>Vertebrata</taxon>
        <taxon>Euteleostomi</taxon>
        <taxon>Mammalia</taxon>
        <taxon>Eutheria</taxon>
        <taxon>Euarchontoglires</taxon>
        <taxon>Glires</taxon>
        <taxon>Rodentia</taxon>
        <taxon>Sciuromorpha</taxon>
        <taxon>Sciuridae</taxon>
        <taxon>Sciurinae</taxon>
        <taxon>Sciurini</taxon>
        <taxon>Sciurus</taxon>
    </lineage>
</organism>
<dbReference type="InterPro" id="IPR025224">
    <property type="entry name" value="CCAR1/CCAR2"/>
</dbReference>
<dbReference type="EMBL" id="JAATJV010192100">
    <property type="protein sequence ID" value="MBZ3872717.1"/>
    <property type="molecule type" value="Genomic_DNA"/>
</dbReference>
<dbReference type="InterPro" id="IPR025954">
    <property type="entry name" value="DBC1/CARP1_inactive_NUDIX"/>
</dbReference>
<dbReference type="Pfam" id="PF19256">
    <property type="entry name" value="LAIKA"/>
    <property type="match status" value="1"/>
</dbReference>
<keyword evidence="5" id="KW-0010">Activator</keyword>
<protein>
    <submittedName>
        <fullName evidence="10">Cell cycle and apoptosis regulator protein 2</fullName>
    </submittedName>
</protein>
<reference evidence="10" key="1">
    <citation type="submission" date="2020-03" db="EMBL/GenBank/DDBJ databases">
        <title>Studies in the Genomics of Life Span.</title>
        <authorList>
            <person name="Glass D."/>
        </authorList>
    </citation>
    <scope>NUCLEOTIDE SEQUENCE</scope>
    <source>
        <strain evidence="10">SUZIE</strain>
        <tissue evidence="10">Muscle</tissue>
    </source>
</reference>
<dbReference type="Pfam" id="PF15552">
    <property type="entry name" value="DUF4657"/>
    <property type="match status" value="1"/>
</dbReference>
<feature type="region of interest" description="Disordered" evidence="8">
    <location>
        <begin position="696"/>
        <end position="760"/>
    </location>
</feature>
<dbReference type="InterPro" id="IPR045353">
    <property type="entry name" value="LAIKA"/>
</dbReference>
<dbReference type="PANTHER" id="PTHR14304:SF12">
    <property type="entry name" value="CELL CYCLE AND APOPTOSIS REGULATOR PROTEIN 2"/>
    <property type="match status" value="1"/>
</dbReference>
<feature type="region of interest" description="Disordered" evidence="8">
    <location>
        <begin position="132"/>
        <end position="153"/>
    </location>
</feature>
<dbReference type="GO" id="GO:0006355">
    <property type="term" value="P:regulation of DNA-templated transcription"/>
    <property type="evidence" value="ECO:0007669"/>
    <property type="project" value="InterPro"/>
</dbReference>
<evidence type="ECO:0000256" key="8">
    <source>
        <dbReference type="SAM" id="MobiDB-lite"/>
    </source>
</evidence>
<name>A0AA41SVC0_SCICA</name>
<dbReference type="Pfam" id="PF14443">
    <property type="entry name" value="DBC1"/>
    <property type="match status" value="1"/>
</dbReference>
<evidence type="ECO:0000256" key="1">
    <source>
        <dbReference type="ARBA" id="ARBA00004496"/>
    </source>
</evidence>
<dbReference type="InterPro" id="IPR027958">
    <property type="entry name" value="DUF4657"/>
</dbReference>
<keyword evidence="4 7" id="KW-0175">Coiled coil</keyword>
<feature type="domain" description="DBC1/CARP1 catalytically inactive NUDIX hydrolase" evidence="9">
    <location>
        <begin position="588"/>
        <end position="711"/>
    </location>
</feature>
<dbReference type="Pfam" id="PF14444">
    <property type="entry name" value="S1-like"/>
    <property type="match status" value="1"/>
</dbReference>
<dbReference type="InterPro" id="IPR011992">
    <property type="entry name" value="EF-hand-dom_pair"/>
</dbReference>
<feature type="region of interest" description="Disordered" evidence="8">
    <location>
        <begin position="529"/>
        <end position="555"/>
    </location>
</feature>
<dbReference type="SMART" id="SM01122">
    <property type="entry name" value="DBC1"/>
    <property type="match status" value="1"/>
</dbReference>
<evidence type="ECO:0000259" key="9">
    <source>
        <dbReference type="SMART" id="SM01122"/>
    </source>
</evidence>
<keyword evidence="6" id="KW-0131">Cell cycle</keyword>
<feature type="compositionally biased region" description="Basic and acidic residues" evidence="8">
    <location>
        <begin position="821"/>
        <end position="851"/>
    </location>
</feature>
<evidence type="ECO:0000313" key="10">
    <source>
        <dbReference type="EMBL" id="MBZ3872717.1"/>
    </source>
</evidence>
<feature type="compositionally biased region" description="Basic and acidic residues" evidence="8">
    <location>
        <begin position="437"/>
        <end position="449"/>
    </location>
</feature>
<sequence>MLGRRRVFAVEPLGRDGARKDLACSCVVPGVTSTYRRIPDAAHGCSSDSQREEGELRNLRRQMPLLKLACRDSGVEMVAGDSPLATLPELLQDSLDLEPMGNPEHLALAAKEPPAQLSRLLANHKLEQVLERSRRLPSLSGQHGSRSKPECGVPLFGAEEQETTEAETKLEAGLEAEVVRSVDPGSLACLPGQGLRYLEHLCLVLEQMARLQQLYLQLQTQRPPGGLEEEESALTPLPSPLHTPVNGVQGPGELLSKTKETGAAAASPQKVRVLSINPPRLTEAPVEPSHSFLLSQGHKGGEKQRVFTGIVTSLHDYFGVVDEEVFFQLSVVKGRLPQLGEKVLVKAAYNPGQAVPWNAVKVQTLSNQPLLKSPAPPLLHVAALGQKQGILGAQPQLIFQPHRIPPLFPQKPLSLFQTSHTLHLSHLNRFPARGPHGRLDQGRSDDYDSKKRKQRAGGEPWGAKKPRHDLPPYRVHLTPYTVDSPICDFLELQRRYRSLLVPSDFLSVHLSWLSAFPLSQPFSLHHPSRIQVSSEKEAAPDTGAEPSPADSDPTYSSKVLLLSSPGLEELYRCCMLFVDDMAEPRETPEHPLKQIKFLLGRKEEEAVLVGGEWSPSLDGLDPQADPQVLVRTAIRCAQAQTGIDLSTCTKWWRFAEFQYLQPGPPRRLHTVVVYLPDIWTIMPTLEEWEALCQQKAAEAAPPTQEVAGEAESTEQAPDASEQAADTSKQNAETPEATAQQEMDTDLPEAPPPPLEPAVMAHPGCVNLSLHGIVEDRRPKERISFEVMVLAELFLEMLQRDFGYRIYKMLLSLPEKVVTAPEPEKEEAAKEEVVKEEEAVKEEVAKESKDEVQNEGTAAESDTPLKEDGLLPKPPSSGGEEEEKTRGETSEDLCEMALDPELLLLRDDGEEEFAGAKLEDSEVRSVASNQSEMEFSSLQDMPKELDPSAVLPLDCLLAFVFFDANWCGYLHRRDLERVLLTLGIRLSAEQAKQLVSRVVTQNICQYRSLQYSRPEVVDGGLPEEVLFGNLDLLPPSGKSTKPGAAPTEHKGLVPHNGSLINVGSLLQRAEQQDSGRLYLENKIHTLELKLEESHNRFSATEVTNKTLAAEMQELRARLAEAEETARAAERQKSQLQRLLQEFRRRLTPLQLEMQRMVEKADSWVEKEEPAPSN</sequence>
<dbReference type="SUPFAM" id="SSF47473">
    <property type="entry name" value="EF-hand"/>
    <property type="match status" value="1"/>
</dbReference>
<proteinExistence type="predicted"/>
<keyword evidence="11" id="KW-1185">Reference proteome</keyword>
<dbReference type="InterPro" id="IPR025223">
    <property type="entry name" value="S1-like_RNA-bd_dom"/>
</dbReference>
<evidence type="ECO:0000256" key="4">
    <source>
        <dbReference type="ARBA" id="ARBA00023054"/>
    </source>
</evidence>
<dbReference type="PANTHER" id="PTHR14304">
    <property type="entry name" value="CELL DIVISION CYCLE AND APOPTOSIS REGULATOR PROTEIN"/>
    <property type="match status" value="1"/>
</dbReference>
<dbReference type="Proteomes" id="UP001166674">
    <property type="component" value="Unassembled WGS sequence"/>
</dbReference>
<evidence type="ECO:0000256" key="5">
    <source>
        <dbReference type="ARBA" id="ARBA00023159"/>
    </source>
</evidence>